<dbReference type="InterPro" id="IPR027417">
    <property type="entry name" value="P-loop_NTPase"/>
</dbReference>
<feature type="domain" description="ABC transporter" evidence="7">
    <location>
        <begin position="7"/>
        <end position="253"/>
    </location>
</feature>
<dbReference type="KEGG" id="mif:Metin_0306"/>
<dbReference type="GO" id="GO:0005524">
    <property type="term" value="F:ATP binding"/>
    <property type="evidence" value="ECO:0007669"/>
    <property type="project" value="UniProtKB-KW"/>
</dbReference>
<dbReference type="AlphaFoldDB" id="D5VQX3"/>
<dbReference type="Gene3D" id="3.40.50.300">
    <property type="entry name" value="P-loop containing nucleotide triphosphate hydrolases"/>
    <property type="match status" value="1"/>
</dbReference>
<dbReference type="PANTHER" id="PTHR43166">
    <property type="entry name" value="AMINO ACID IMPORT ATP-BINDING PROTEIN"/>
    <property type="match status" value="1"/>
</dbReference>
<dbReference type="InterPro" id="IPR012693">
    <property type="entry name" value="ABC_transpr_PhnC"/>
</dbReference>
<dbReference type="InterPro" id="IPR017871">
    <property type="entry name" value="ABC_transporter-like_CS"/>
</dbReference>
<dbReference type="InterPro" id="IPR050086">
    <property type="entry name" value="MetN_ABC_transporter-like"/>
</dbReference>
<keyword evidence="4" id="KW-0067">ATP-binding</keyword>
<gene>
    <name evidence="8" type="ordered locus">Metin_0306</name>
</gene>
<dbReference type="GO" id="GO:0016020">
    <property type="term" value="C:membrane"/>
    <property type="evidence" value="ECO:0007669"/>
    <property type="project" value="InterPro"/>
</dbReference>
<dbReference type="PROSITE" id="PS50893">
    <property type="entry name" value="ABC_TRANSPORTER_2"/>
    <property type="match status" value="1"/>
</dbReference>
<evidence type="ECO:0000256" key="1">
    <source>
        <dbReference type="ARBA" id="ARBA00022448"/>
    </source>
</evidence>
<dbReference type="GeneID" id="9131308"/>
<evidence type="ECO:0000256" key="3">
    <source>
        <dbReference type="ARBA" id="ARBA00022741"/>
    </source>
</evidence>
<evidence type="ECO:0000259" key="7">
    <source>
        <dbReference type="PROSITE" id="PS50893"/>
    </source>
</evidence>
<keyword evidence="9" id="KW-1185">Reference proteome</keyword>
<reference evidence="8" key="1">
    <citation type="submission" date="2010-04" db="EMBL/GenBank/DDBJ databases">
        <title>Complete sequence of Methanocaldococcus infernus ME.</title>
        <authorList>
            <consortium name="US DOE Joint Genome Institute"/>
            <person name="Lucas S."/>
            <person name="Copeland A."/>
            <person name="Lapidus A."/>
            <person name="Cheng J.-F."/>
            <person name="Bruce D."/>
            <person name="Goodwin L."/>
            <person name="Pitluck S."/>
            <person name="Munk A.C."/>
            <person name="Detter J.C."/>
            <person name="Han C."/>
            <person name="Tapia R."/>
            <person name="Land M."/>
            <person name="Hauser L."/>
            <person name="Kyrpides N."/>
            <person name="Mikhailova N."/>
            <person name="Sieprawska-Lupa M."/>
            <person name="Whitman W.B."/>
            <person name="Woyke T."/>
        </authorList>
    </citation>
    <scope>NUCLEOTIDE SEQUENCE [LARGE SCALE GENOMIC DNA]</scope>
    <source>
        <strain evidence="8">ME</strain>
    </source>
</reference>
<evidence type="ECO:0000313" key="9">
    <source>
        <dbReference type="Proteomes" id="UP000002061"/>
    </source>
</evidence>
<dbReference type="Pfam" id="PF00005">
    <property type="entry name" value="ABC_tran"/>
    <property type="match status" value="1"/>
</dbReference>
<dbReference type="GO" id="GO:0016887">
    <property type="term" value="F:ATP hydrolysis activity"/>
    <property type="evidence" value="ECO:0007669"/>
    <property type="project" value="InterPro"/>
</dbReference>
<dbReference type="CDD" id="cd03256">
    <property type="entry name" value="ABC_PhnC_transporter"/>
    <property type="match status" value="1"/>
</dbReference>
<accession>D5VQX3</accession>
<dbReference type="eggNOG" id="arCOG00206">
    <property type="taxonomic scope" value="Archaea"/>
</dbReference>
<dbReference type="Proteomes" id="UP000002061">
    <property type="component" value="Chromosome"/>
</dbReference>
<dbReference type="HOGENOM" id="CLU_000604_1_22_2"/>
<dbReference type="PROSITE" id="PS00211">
    <property type="entry name" value="ABC_TRANSPORTER_1"/>
    <property type="match status" value="1"/>
</dbReference>
<protein>
    <submittedName>
        <fullName evidence="8">Phosphonate ABC transporter, ATPase subunit</fullName>
    </submittedName>
</protein>
<dbReference type="GO" id="GO:0015416">
    <property type="term" value="F:ABC-type phosphonate transporter activity"/>
    <property type="evidence" value="ECO:0007669"/>
    <property type="project" value="InterPro"/>
</dbReference>
<proteinExistence type="predicted"/>
<dbReference type="EMBL" id="CP002009">
    <property type="protein sequence ID" value="ADG12976.1"/>
    <property type="molecule type" value="Genomic_DNA"/>
</dbReference>
<organism evidence="8 9">
    <name type="scientific">Methanocaldococcus infernus (strain DSM 11812 / JCM 15783 / ME)</name>
    <dbReference type="NCBI Taxonomy" id="573063"/>
    <lineage>
        <taxon>Archaea</taxon>
        <taxon>Methanobacteriati</taxon>
        <taxon>Methanobacteriota</taxon>
        <taxon>Methanomada group</taxon>
        <taxon>Methanococci</taxon>
        <taxon>Methanococcales</taxon>
        <taxon>Methanocaldococcaceae</taxon>
        <taxon>Methanocaldococcus</taxon>
    </lineage>
</organism>
<keyword evidence="1" id="KW-0813">Transport</keyword>
<dbReference type="InterPro" id="IPR003593">
    <property type="entry name" value="AAA+_ATPase"/>
</dbReference>
<dbReference type="OrthoDB" id="10909at2157"/>
<dbReference type="SMART" id="SM00382">
    <property type="entry name" value="AAA"/>
    <property type="match status" value="1"/>
</dbReference>
<evidence type="ECO:0000256" key="4">
    <source>
        <dbReference type="ARBA" id="ARBA00022840"/>
    </source>
</evidence>
<dbReference type="InterPro" id="IPR003439">
    <property type="entry name" value="ABC_transporter-like_ATP-bd"/>
</dbReference>
<keyword evidence="2" id="KW-1003">Cell membrane</keyword>
<keyword evidence="6" id="KW-0472">Membrane</keyword>
<keyword evidence="5" id="KW-1278">Translocase</keyword>
<dbReference type="STRING" id="573063.Metin_0306"/>
<keyword evidence="3" id="KW-0547">Nucleotide-binding</keyword>
<sequence length="257" mass="28680">MKNGYSIIVNNLRKSFGNEEVLKDVSFKVKYGEIIGILGLSGAGKTTLLRCLIGLETPDSGEIIIDNKKIVFDKNKSNNKNQIRKKIGMVFQQFNLIPRTTVLTNVLIGRLPHINERGIIYRIGTYFGYFPQKDVEIAKNCIYKVGLGDKINSKVSKLSGGQQQRVGIARALAMEPIVLLADEPVSNLDPKTSEEILGLFKLISKNDNISIIISLHQLEYAKKYCDKILGLSNGKVVYYGSPKNLDEGIIKKIYSKK</sequence>
<evidence type="ECO:0000256" key="6">
    <source>
        <dbReference type="ARBA" id="ARBA00023136"/>
    </source>
</evidence>
<evidence type="ECO:0000256" key="2">
    <source>
        <dbReference type="ARBA" id="ARBA00022475"/>
    </source>
</evidence>
<evidence type="ECO:0000313" key="8">
    <source>
        <dbReference type="EMBL" id="ADG12976.1"/>
    </source>
</evidence>
<name>D5VQX3_METIM</name>
<dbReference type="RefSeq" id="WP_013099722.1">
    <property type="nucleotide sequence ID" value="NC_014122.1"/>
</dbReference>
<evidence type="ECO:0000256" key="5">
    <source>
        <dbReference type="ARBA" id="ARBA00022967"/>
    </source>
</evidence>
<dbReference type="NCBIfam" id="TIGR02315">
    <property type="entry name" value="ABC_phnC"/>
    <property type="match status" value="1"/>
</dbReference>
<dbReference type="SUPFAM" id="SSF52540">
    <property type="entry name" value="P-loop containing nucleoside triphosphate hydrolases"/>
    <property type="match status" value="1"/>
</dbReference>